<feature type="domain" description="4Fe-4S ferredoxin-type" evidence="1">
    <location>
        <begin position="92"/>
        <end position="121"/>
    </location>
</feature>
<dbReference type="InterPro" id="IPR017896">
    <property type="entry name" value="4Fe4S_Fe-S-bd"/>
</dbReference>
<accession>X1CDD0</accession>
<gene>
    <name evidence="2" type="ORF">S01H4_48328</name>
</gene>
<evidence type="ECO:0000313" key="2">
    <source>
        <dbReference type="EMBL" id="GAG91152.1"/>
    </source>
</evidence>
<proteinExistence type="predicted"/>
<feature type="domain" description="4Fe-4S ferredoxin-type" evidence="1">
    <location>
        <begin position="122"/>
        <end position="150"/>
    </location>
</feature>
<protein>
    <recommendedName>
        <fullName evidence="1">4Fe-4S ferredoxin-type domain-containing protein</fullName>
    </recommendedName>
</protein>
<dbReference type="PROSITE" id="PS00198">
    <property type="entry name" value="4FE4S_FER_1"/>
    <property type="match status" value="1"/>
</dbReference>
<feature type="non-terminal residue" evidence="2">
    <location>
        <position position="1"/>
    </location>
</feature>
<dbReference type="SUPFAM" id="SSF54862">
    <property type="entry name" value="4Fe-4S ferredoxins"/>
    <property type="match status" value="1"/>
</dbReference>
<dbReference type="AlphaFoldDB" id="X1CDD0"/>
<reference evidence="2" key="1">
    <citation type="journal article" date="2014" name="Front. Microbiol.">
        <title>High frequency of phylogenetically diverse reductive dehalogenase-homologous genes in deep subseafloor sedimentary metagenomes.</title>
        <authorList>
            <person name="Kawai M."/>
            <person name="Futagami T."/>
            <person name="Toyoda A."/>
            <person name="Takaki Y."/>
            <person name="Nishi S."/>
            <person name="Hori S."/>
            <person name="Arai W."/>
            <person name="Tsubouchi T."/>
            <person name="Morono Y."/>
            <person name="Uchiyama I."/>
            <person name="Ito T."/>
            <person name="Fujiyama A."/>
            <person name="Inagaki F."/>
            <person name="Takami H."/>
        </authorList>
    </citation>
    <scope>NUCLEOTIDE SEQUENCE</scope>
    <source>
        <strain evidence="2">Expedition CK06-06</strain>
    </source>
</reference>
<dbReference type="Gene3D" id="3.30.70.20">
    <property type="match status" value="2"/>
</dbReference>
<dbReference type="InterPro" id="IPR017900">
    <property type="entry name" value="4Fe4S_Fe_S_CS"/>
</dbReference>
<dbReference type="PROSITE" id="PS51379">
    <property type="entry name" value="4FE4S_FER_2"/>
    <property type="match status" value="2"/>
</dbReference>
<dbReference type="Pfam" id="PF00037">
    <property type="entry name" value="Fer4"/>
    <property type="match status" value="2"/>
</dbReference>
<comment type="caution">
    <text evidence="2">The sequence shown here is derived from an EMBL/GenBank/DDBJ whole genome shotgun (WGS) entry which is preliminary data.</text>
</comment>
<dbReference type="EMBL" id="BART01027239">
    <property type="protein sequence ID" value="GAG91152.1"/>
    <property type="molecule type" value="Genomic_DNA"/>
</dbReference>
<organism evidence="2">
    <name type="scientific">marine sediment metagenome</name>
    <dbReference type="NCBI Taxonomy" id="412755"/>
    <lineage>
        <taxon>unclassified sequences</taxon>
        <taxon>metagenomes</taxon>
        <taxon>ecological metagenomes</taxon>
    </lineage>
</organism>
<evidence type="ECO:0000259" key="1">
    <source>
        <dbReference type="PROSITE" id="PS51379"/>
    </source>
</evidence>
<name>X1CDD0_9ZZZZ</name>
<sequence length="162" mass="18062">LLDNPCKQTDIRENCFTFGKSARYTSEQGFTRLISKEEALEIIKKSDEDGLVHKAYHPHFDTSRDETSLCICCNCCCGQGGHNSVNVNVTKYISQVNQESCIGCGICVENCHTFAMKLNEDNVAEVGERCIGCGVCAYMCPEQAISLKENERIVRLIPTRPE</sequence>